<gene>
    <name evidence="2" type="ORF">AVDCRST_MAG11-862</name>
</gene>
<keyword evidence="2" id="KW-0436">Ligase</keyword>
<feature type="compositionally biased region" description="Basic and acidic residues" evidence="1">
    <location>
        <begin position="236"/>
        <end position="249"/>
    </location>
</feature>
<proteinExistence type="predicted"/>
<feature type="compositionally biased region" description="Basic and acidic residues" evidence="1">
    <location>
        <begin position="321"/>
        <end position="336"/>
    </location>
</feature>
<feature type="compositionally biased region" description="Basic and acidic residues" evidence="1">
    <location>
        <begin position="136"/>
        <end position="152"/>
    </location>
</feature>
<feature type="non-terminal residue" evidence="2">
    <location>
        <position position="1"/>
    </location>
</feature>
<feature type="non-terminal residue" evidence="2">
    <location>
        <position position="662"/>
    </location>
</feature>
<organism evidence="2">
    <name type="scientific">uncultured Gemmatimonadaceae bacterium</name>
    <dbReference type="NCBI Taxonomy" id="246130"/>
    <lineage>
        <taxon>Bacteria</taxon>
        <taxon>Pseudomonadati</taxon>
        <taxon>Gemmatimonadota</taxon>
        <taxon>Gemmatimonadia</taxon>
        <taxon>Gemmatimonadales</taxon>
        <taxon>Gemmatimonadaceae</taxon>
        <taxon>environmental samples</taxon>
    </lineage>
</organism>
<feature type="region of interest" description="Disordered" evidence="1">
    <location>
        <begin position="233"/>
        <end position="260"/>
    </location>
</feature>
<feature type="region of interest" description="Disordered" evidence="1">
    <location>
        <begin position="285"/>
        <end position="304"/>
    </location>
</feature>
<feature type="compositionally biased region" description="Basic and acidic residues" evidence="1">
    <location>
        <begin position="425"/>
        <end position="435"/>
    </location>
</feature>
<feature type="compositionally biased region" description="Basic residues" evidence="1">
    <location>
        <begin position="650"/>
        <end position="662"/>
    </location>
</feature>
<dbReference type="GO" id="GO:0004829">
    <property type="term" value="F:threonine-tRNA ligase activity"/>
    <property type="evidence" value="ECO:0007669"/>
    <property type="project" value="UniProtKB-EC"/>
</dbReference>
<protein>
    <submittedName>
        <fullName evidence="2">Threonyl-tRNA synthetase</fullName>
        <ecNumber evidence="2">6.1.1.3</ecNumber>
    </submittedName>
</protein>
<feature type="region of interest" description="Disordered" evidence="1">
    <location>
        <begin position="1"/>
        <end position="189"/>
    </location>
</feature>
<accession>A0A6J4KBE0</accession>
<evidence type="ECO:0000256" key="1">
    <source>
        <dbReference type="SAM" id="MobiDB-lite"/>
    </source>
</evidence>
<feature type="compositionally biased region" description="Basic residues" evidence="1">
    <location>
        <begin position="160"/>
        <end position="175"/>
    </location>
</feature>
<feature type="compositionally biased region" description="Basic residues" evidence="1">
    <location>
        <begin position="436"/>
        <end position="461"/>
    </location>
</feature>
<dbReference type="EMBL" id="CADCTU010000183">
    <property type="protein sequence ID" value="CAA9301389.1"/>
    <property type="molecule type" value="Genomic_DNA"/>
</dbReference>
<reference evidence="2" key="1">
    <citation type="submission" date="2020-02" db="EMBL/GenBank/DDBJ databases">
        <authorList>
            <person name="Meier V. D."/>
        </authorList>
    </citation>
    <scope>NUCLEOTIDE SEQUENCE</scope>
    <source>
        <strain evidence="2">AVDCRST_MAG11</strain>
    </source>
</reference>
<keyword evidence="2" id="KW-0030">Aminoacyl-tRNA synthetase</keyword>
<feature type="region of interest" description="Disordered" evidence="1">
    <location>
        <begin position="319"/>
        <end position="343"/>
    </location>
</feature>
<feature type="compositionally biased region" description="Basic residues" evidence="1">
    <location>
        <begin position="114"/>
        <end position="131"/>
    </location>
</feature>
<dbReference type="AlphaFoldDB" id="A0A6J4KBE0"/>
<feature type="region of interest" description="Disordered" evidence="1">
    <location>
        <begin position="397"/>
        <end position="465"/>
    </location>
</feature>
<sequence length="662" mass="74094">DRRPRPAAQPARHDHPHAPGRRDAHGAARHARERGGAVHRRAAAPRLHRRVARRRGRRPRHAAAPRRRLPRAHREGRRVARGTPPLGRAHPRHRGAPAAPRRADRLRAGDRGRLLLRLRRRPAVHARRPRAVRGGDAARRGREVPVRARGGEPRGGAPPLHRRPAQARAHRRPRRRRDDLGLHRRALRRPVPRAARAGHVVPQALQAAHHRRRVLARRREAADAAAHLRHGVLQEGRPRRAPAPDRGGEAARPPRAREAARPVQLLPGGPRRRLLDAARHHALQHARRLRPGAAARRVPRDQDAARVHEAPLGAVRPLGEVPREHVPDPRQRDRGARHVAQADELPVPLRLLQRGQALVPRAAAPPDDDGRAPPERALGRAVGAHARAAVLAGRLPRLPARGPDRRGGPLPPRLHPRPLPHVRPRRDAQVRDAARAAHRLGRAVGPRRGRPARGARGHRHALRDEAGRRRVLRAEDRLRRHRLDRARVAARHDPARLQRARAVRHEVRGRRQRRAPPGGHPPRGERLVRALHRDPHRALRGELPHLARARAGHRDPAGAGVHGLRRARGRGAARGRRARRLRRGEHGRLPRAHPRGVGAEGALHGGARRPRGRGGHGHRAPARGGEAAGDRAARRLRRAHRRRDPDARTLRRARRAARRRRV</sequence>
<name>A0A6J4KBE0_9BACT</name>
<feature type="compositionally biased region" description="Low complexity" evidence="1">
    <location>
        <begin position="1"/>
        <end position="10"/>
    </location>
</feature>
<feature type="compositionally biased region" description="Basic residues" evidence="1">
    <location>
        <begin position="606"/>
        <end position="621"/>
    </location>
</feature>
<feature type="compositionally biased region" description="Basic and acidic residues" evidence="1">
    <location>
        <begin position="101"/>
        <end position="113"/>
    </location>
</feature>
<feature type="compositionally biased region" description="Basic residues" evidence="1">
    <location>
        <begin position="27"/>
        <end position="80"/>
    </location>
</feature>
<feature type="compositionally biased region" description="Basic residues" evidence="1">
    <location>
        <begin position="502"/>
        <end position="514"/>
    </location>
</feature>
<evidence type="ECO:0000313" key="2">
    <source>
        <dbReference type="EMBL" id="CAA9301389.1"/>
    </source>
</evidence>
<feature type="compositionally biased region" description="Basic residues" evidence="1">
    <location>
        <begin position="414"/>
        <end position="424"/>
    </location>
</feature>
<feature type="region of interest" description="Disordered" evidence="1">
    <location>
        <begin position="502"/>
        <end position="526"/>
    </location>
</feature>
<feature type="region of interest" description="Disordered" evidence="1">
    <location>
        <begin position="549"/>
        <end position="662"/>
    </location>
</feature>
<dbReference type="EC" id="6.1.1.3" evidence="2"/>
<feature type="compositionally biased region" description="Basic residues" evidence="1">
    <location>
        <begin position="563"/>
        <end position="594"/>
    </location>
</feature>
<feature type="compositionally biased region" description="Basic and acidic residues" evidence="1">
    <location>
        <begin position="11"/>
        <end position="26"/>
    </location>
</feature>